<name>A0A7C5YWS2_9CREN</name>
<sequence length="259" mass="29810">MALVRALALHIPVQDNKWNVEVITRTSIELLDRAIMCCRDIKYSPWTWRMVLPPLSNVIAYQDIRKIVTDISNSFTNIKILIALPIKINNPYINKIIDIINENDNVYSSTSCDDEHCIYKTIESIYRRFKDIDINVYTNFALTFGSWVESPYFPATANISNTIGFSISLRYVDLIKRSLIDNNKDVLSDFILEIDKIFRYVSNCSNIPYLGIDASLSPWMKESVAELIELLIEDKLGSIGSFNAIYTLNMYVRKLVEIV</sequence>
<organism evidence="1">
    <name type="scientific">Ignisphaera aggregans</name>
    <dbReference type="NCBI Taxonomy" id="334771"/>
    <lineage>
        <taxon>Archaea</taxon>
        <taxon>Thermoproteota</taxon>
        <taxon>Thermoprotei</taxon>
        <taxon>Desulfurococcales</taxon>
        <taxon>Desulfurococcaceae</taxon>
        <taxon>Ignisphaera</taxon>
    </lineage>
</organism>
<protein>
    <submittedName>
        <fullName evidence="1">DUF711 family protein</fullName>
    </submittedName>
</protein>
<comment type="caution">
    <text evidence="1">The sequence shown here is derived from an EMBL/GenBank/DDBJ whole genome shotgun (WGS) entry which is preliminary data.</text>
</comment>
<evidence type="ECO:0000313" key="1">
    <source>
        <dbReference type="EMBL" id="HHR96355.1"/>
    </source>
</evidence>
<dbReference type="InterPro" id="IPR007841">
    <property type="entry name" value="UPF0210"/>
</dbReference>
<dbReference type="AlphaFoldDB" id="A0A7C5YWS2"/>
<dbReference type="Gene3D" id="3.20.70.20">
    <property type="match status" value="1"/>
</dbReference>
<dbReference type="PANTHER" id="PTHR37560">
    <property type="entry name" value="UPF0210 PROTEIN SPR0218"/>
    <property type="match status" value="1"/>
</dbReference>
<reference evidence="1" key="1">
    <citation type="journal article" date="2020" name="mSystems">
        <title>Genome- and Community-Level Interaction Insights into Carbon Utilization and Element Cycling Functions of Hydrothermarchaeota in Hydrothermal Sediment.</title>
        <authorList>
            <person name="Zhou Z."/>
            <person name="Liu Y."/>
            <person name="Xu W."/>
            <person name="Pan J."/>
            <person name="Luo Z.H."/>
            <person name="Li M."/>
        </authorList>
    </citation>
    <scope>NUCLEOTIDE SEQUENCE [LARGE SCALE GENOMIC DNA]</scope>
    <source>
        <strain evidence="1">SpSt-1</strain>
    </source>
</reference>
<dbReference type="Pfam" id="PF05167">
    <property type="entry name" value="DUF711"/>
    <property type="match status" value="1"/>
</dbReference>
<proteinExistence type="predicted"/>
<accession>A0A7C5YWS2</accession>
<dbReference type="EMBL" id="DRUB01000114">
    <property type="protein sequence ID" value="HHR96355.1"/>
    <property type="molecule type" value="Genomic_DNA"/>
</dbReference>
<dbReference type="PANTHER" id="PTHR37560:SF2">
    <property type="entry name" value="DUF711 DOMAIN-CONTAINING PROTEIN"/>
    <property type="match status" value="1"/>
</dbReference>
<dbReference type="SUPFAM" id="SSF51998">
    <property type="entry name" value="PFL-like glycyl radical enzymes"/>
    <property type="match status" value="1"/>
</dbReference>
<gene>
    <name evidence="1" type="ORF">ENL47_05995</name>
</gene>